<proteinExistence type="predicted"/>
<protein>
    <submittedName>
        <fullName evidence="2">cAMP-specific 3',5'-cyclic phosphodiesterase</fullName>
    </submittedName>
</protein>
<name>A0A5A7QWH6_STRAF</name>
<dbReference type="AlphaFoldDB" id="A0A5A7QWH6"/>
<dbReference type="EMBL" id="BKCP01008515">
    <property type="protein sequence ID" value="GER49282.1"/>
    <property type="molecule type" value="Genomic_DNA"/>
</dbReference>
<sequence length="112" mass="12704">MPLFLLMLSKNSYQKQLSKHEFVRHTETICLPFVGQNQSKNAPRLSRKDPPEVKRAHDRARPPQYTRVSHPTQPPAGHRGLEPGPACEPGCTPKEKGSYWTVISQVQCKNCQ</sequence>
<evidence type="ECO:0000313" key="2">
    <source>
        <dbReference type="EMBL" id="GER49282.1"/>
    </source>
</evidence>
<feature type="region of interest" description="Disordered" evidence="1">
    <location>
        <begin position="34"/>
        <end position="88"/>
    </location>
</feature>
<comment type="caution">
    <text evidence="2">The sequence shown here is derived from an EMBL/GenBank/DDBJ whole genome shotgun (WGS) entry which is preliminary data.</text>
</comment>
<dbReference type="Proteomes" id="UP000325081">
    <property type="component" value="Unassembled WGS sequence"/>
</dbReference>
<accession>A0A5A7QWH6</accession>
<organism evidence="2 3">
    <name type="scientific">Striga asiatica</name>
    <name type="common">Asiatic witchweed</name>
    <name type="synonym">Buchnera asiatica</name>
    <dbReference type="NCBI Taxonomy" id="4170"/>
    <lineage>
        <taxon>Eukaryota</taxon>
        <taxon>Viridiplantae</taxon>
        <taxon>Streptophyta</taxon>
        <taxon>Embryophyta</taxon>
        <taxon>Tracheophyta</taxon>
        <taxon>Spermatophyta</taxon>
        <taxon>Magnoliopsida</taxon>
        <taxon>eudicotyledons</taxon>
        <taxon>Gunneridae</taxon>
        <taxon>Pentapetalae</taxon>
        <taxon>asterids</taxon>
        <taxon>lamiids</taxon>
        <taxon>Lamiales</taxon>
        <taxon>Orobanchaceae</taxon>
        <taxon>Buchnereae</taxon>
        <taxon>Striga</taxon>
    </lineage>
</organism>
<gene>
    <name evidence="2" type="ORF">STAS_26518</name>
</gene>
<feature type="compositionally biased region" description="Basic and acidic residues" evidence="1">
    <location>
        <begin position="46"/>
        <end position="61"/>
    </location>
</feature>
<evidence type="ECO:0000256" key="1">
    <source>
        <dbReference type="SAM" id="MobiDB-lite"/>
    </source>
</evidence>
<keyword evidence="3" id="KW-1185">Reference proteome</keyword>
<reference evidence="3" key="1">
    <citation type="journal article" date="2019" name="Curr. Biol.">
        <title>Genome Sequence of Striga asiatica Provides Insight into the Evolution of Plant Parasitism.</title>
        <authorList>
            <person name="Yoshida S."/>
            <person name="Kim S."/>
            <person name="Wafula E.K."/>
            <person name="Tanskanen J."/>
            <person name="Kim Y.M."/>
            <person name="Honaas L."/>
            <person name="Yang Z."/>
            <person name="Spallek T."/>
            <person name="Conn C.E."/>
            <person name="Ichihashi Y."/>
            <person name="Cheong K."/>
            <person name="Cui S."/>
            <person name="Der J.P."/>
            <person name="Gundlach H."/>
            <person name="Jiao Y."/>
            <person name="Hori C."/>
            <person name="Ishida J.K."/>
            <person name="Kasahara H."/>
            <person name="Kiba T."/>
            <person name="Kim M.S."/>
            <person name="Koo N."/>
            <person name="Laohavisit A."/>
            <person name="Lee Y.H."/>
            <person name="Lumba S."/>
            <person name="McCourt P."/>
            <person name="Mortimer J.C."/>
            <person name="Mutuku J.M."/>
            <person name="Nomura T."/>
            <person name="Sasaki-Sekimoto Y."/>
            <person name="Seto Y."/>
            <person name="Wang Y."/>
            <person name="Wakatake T."/>
            <person name="Sakakibara H."/>
            <person name="Demura T."/>
            <person name="Yamaguchi S."/>
            <person name="Yoneyama K."/>
            <person name="Manabe R.I."/>
            <person name="Nelson D.C."/>
            <person name="Schulman A.H."/>
            <person name="Timko M.P."/>
            <person name="dePamphilis C.W."/>
            <person name="Choi D."/>
            <person name="Shirasu K."/>
        </authorList>
    </citation>
    <scope>NUCLEOTIDE SEQUENCE [LARGE SCALE GENOMIC DNA]</scope>
    <source>
        <strain evidence="3">cv. UVA1</strain>
    </source>
</reference>
<evidence type="ECO:0000313" key="3">
    <source>
        <dbReference type="Proteomes" id="UP000325081"/>
    </source>
</evidence>